<keyword evidence="3" id="KW-1185">Reference proteome</keyword>
<dbReference type="Proteomes" id="UP000799778">
    <property type="component" value="Unassembled WGS sequence"/>
</dbReference>
<dbReference type="AlphaFoldDB" id="A0A6A5XL53"/>
<evidence type="ECO:0000259" key="1">
    <source>
        <dbReference type="Pfam" id="PF12697"/>
    </source>
</evidence>
<dbReference type="OrthoDB" id="1263307at2759"/>
<dbReference type="RefSeq" id="XP_033382211.1">
    <property type="nucleotide sequence ID" value="XM_033522355.1"/>
</dbReference>
<evidence type="ECO:0000313" key="3">
    <source>
        <dbReference type="Proteomes" id="UP000799778"/>
    </source>
</evidence>
<evidence type="ECO:0000313" key="2">
    <source>
        <dbReference type="EMBL" id="KAF2013872.1"/>
    </source>
</evidence>
<dbReference type="GeneID" id="54279752"/>
<dbReference type="GO" id="GO:0016787">
    <property type="term" value="F:hydrolase activity"/>
    <property type="evidence" value="ECO:0007669"/>
    <property type="project" value="UniProtKB-KW"/>
</dbReference>
<dbReference type="EMBL" id="ML978071">
    <property type="protein sequence ID" value="KAF2013872.1"/>
    <property type="molecule type" value="Genomic_DNA"/>
</dbReference>
<dbReference type="InterPro" id="IPR000073">
    <property type="entry name" value="AB_hydrolase_1"/>
</dbReference>
<organism evidence="2 3">
    <name type="scientific">Aaosphaeria arxii CBS 175.79</name>
    <dbReference type="NCBI Taxonomy" id="1450172"/>
    <lineage>
        <taxon>Eukaryota</taxon>
        <taxon>Fungi</taxon>
        <taxon>Dikarya</taxon>
        <taxon>Ascomycota</taxon>
        <taxon>Pezizomycotina</taxon>
        <taxon>Dothideomycetes</taxon>
        <taxon>Pleosporomycetidae</taxon>
        <taxon>Pleosporales</taxon>
        <taxon>Pleosporales incertae sedis</taxon>
        <taxon>Aaosphaeria</taxon>
    </lineage>
</organism>
<keyword evidence="2" id="KW-0378">Hydrolase</keyword>
<dbReference type="Pfam" id="PF12697">
    <property type="entry name" value="Abhydrolase_6"/>
    <property type="match status" value="1"/>
</dbReference>
<reference evidence="2" key="1">
    <citation type="journal article" date="2020" name="Stud. Mycol.">
        <title>101 Dothideomycetes genomes: a test case for predicting lifestyles and emergence of pathogens.</title>
        <authorList>
            <person name="Haridas S."/>
            <person name="Albert R."/>
            <person name="Binder M."/>
            <person name="Bloem J."/>
            <person name="Labutti K."/>
            <person name="Salamov A."/>
            <person name="Andreopoulos B."/>
            <person name="Baker S."/>
            <person name="Barry K."/>
            <person name="Bills G."/>
            <person name="Bluhm B."/>
            <person name="Cannon C."/>
            <person name="Castanera R."/>
            <person name="Culley D."/>
            <person name="Daum C."/>
            <person name="Ezra D."/>
            <person name="Gonzalez J."/>
            <person name="Henrissat B."/>
            <person name="Kuo A."/>
            <person name="Liang C."/>
            <person name="Lipzen A."/>
            <person name="Lutzoni F."/>
            <person name="Magnuson J."/>
            <person name="Mondo S."/>
            <person name="Nolan M."/>
            <person name="Ohm R."/>
            <person name="Pangilinan J."/>
            <person name="Park H.-J."/>
            <person name="Ramirez L."/>
            <person name="Alfaro M."/>
            <person name="Sun H."/>
            <person name="Tritt A."/>
            <person name="Yoshinaga Y."/>
            <person name="Zwiers L.-H."/>
            <person name="Turgeon B."/>
            <person name="Goodwin S."/>
            <person name="Spatafora J."/>
            <person name="Crous P."/>
            <person name="Grigoriev I."/>
        </authorList>
    </citation>
    <scope>NUCLEOTIDE SEQUENCE</scope>
    <source>
        <strain evidence="2">CBS 175.79</strain>
    </source>
</reference>
<sequence>MSNSKPVIIFIPGAWHPPECFAPTTKLLSNAGYTVDLIHSALLDPPENDVPTTYFPDVERIQARMREAISKGYKVVLFAHSFGGLSASAAIEGFEEHVQHLILCAAWLLPKGSAPTAFGPDPPWFKLNENKTLVLPVNPQQRFYHDVPEKEAEKAIASLKPFAYLPLTTVTPFEGYRAVPTTYIMCTQDQALSLEVQEMQVRVFAKDSGINTVKLDSSHSPFFSMPSKVAEVIAGLVGREQSQI</sequence>
<name>A0A6A5XL53_9PLEO</name>
<dbReference type="InterPro" id="IPR052897">
    <property type="entry name" value="Sec-Metab_Biosynth_Hydrolase"/>
</dbReference>
<proteinExistence type="predicted"/>
<feature type="domain" description="AB hydrolase-1" evidence="1">
    <location>
        <begin position="8"/>
        <end position="231"/>
    </location>
</feature>
<dbReference type="Gene3D" id="3.40.50.1820">
    <property type="entry name" value="alpha/beta hydrolase"/>
    <property type="match status" value="1"/>
</dbReference>
<accession>A0A6A5XL53</accession>
<gene>
    <name evidence="2" type="ORF">BU24DRAFT_249022</name>
</gene>
<dbReference type="SUPFAM" id="SSF53474">
    <property type="entry name" value="alpha/beta-Hydrolases"/>
    <property type="match status" value="1"/>
</dbReference>
<dbReference type="InterPro" id="IPR029058">
    <property type="entry name" value="AB_hydrolase_fold"/>
</dbReference>
<dbReference type="PANTHER" id="PTHR37017">
    <property type="entry name" value="AB HYDROLASE-1 DOMAIN-CONTAINING PROTEIN-RELATED"/>
    <property type="match status" value="1"/>
</dbReference>
<protein>
    <submittedName>
        <fullName evidence="2">Alpha/beta-hydrolase</fullName>
    </submittedName>
</protein>
<dbReference type="PANTHER" id="PTHR37017:SF11">
    <property type="entry name" value="ESTERASE_LIPASE_THIOESTERASE DOMAIN-CONTAINING PROTEIN"/>
    <property type="match status" value="1"/>
</dbReference>